<feature type="region of interest" description="Disordered" evidence="1">
    <location>
        <begin position="76"/>
        <end position="122"/>
    </location>
</feature>
<evidence type="ECO:0000313" key="2">
    <source>
        <dbReference type="EMBL" id="PTB60964.1"/>
    </source>
</evidence>
<proteinExistence type="predicted"/>
<gene>
    <name evidence="2" type="ORF">M431DRAFT_201096</name>
</gene>
<reference evidence="2 3" key="1">
    <citation type="submission" date="2016-07" db="EMBL/GenBank/DDBJ databases">
        <title>Multiple horizontal gene transfer events from other fungi enriched the ability of initially mycotrophic Trichoderma (Ascomycota) to feed on dead plant biomass.</title>
        <authorList>
            <consortium name="DOE Joint Genome Institute"/>
            <person name="Aerts A."/>
            <person name="Atanasova L."/>
            <person name="Chenthamara K."/>
            <person name="Zhang J."/>
            <person name="Grujic M."/>
            <person name="Henrissat B."/>
            <person name="Kuo A."/>
            <person name="Salamov A."/>
            <person name="Lipzen A."/>
            <person name="Labutti K."/>
            <person name="Barry K."/>
            <person name="Miao Y."/>
            <person name="Rahimi M.J."/>
            <person name="Shen Q."/>
            <person name="Grigoriev I.V."/>
            <person name="Kubicek C.P."/>
            <person name="Druzhinina I.S."/>
        </authorList>
    </citation>
    <scope>NUCLEOTIDE SEQUENCE [LARGE SCALE GENOMIC DNA]</scope>
    <source>
        <strain evidence="2 3">CBS 226.95</strain>
    </source>
</reference>
<organism evidence="2 3">
    <name type="scientific">Trichoderma harzianum CBS 226.95</name>
    <dbReference type="NCBI Taxonomy" id="983964"/>
    <lineage>
        <taxon>Eukaryota</taxon>
        <taxon>Fungi</taxon>
        <taxon>Dikarya</taxon>
        <taxon>Ascomycota</taxon>
        <taxon>Pezizomycotina</taxon>
        <taxon>Sordariomycetes</taxon>
        <taxon>Hypocreomycetidae</taxon>
        <taxon>Hypocreales</taxon>
        <taxon>Hypocreaceae</taxon>
        <taxon>Trichoderma</taxon>
    </lineage>
</organism>
<keyword evidence="3" id="KW-1185">Reference proteome</keyword>
<dbReference type="GeneID" id="36621884"/>
<accession>A0A2T4AV72</accession>
<feature type="compositionally biased region" description="Basic residues" evidence="1">
    <location>
        <begin position="76"/>
        <end position="87"/>
    </location>
</feature>
<name>A0A2T4AV72_TRIHA</name>
<dbReference type="AlphaFoldDB" id="A0A2T4AV72"/>
<feature type="compositionally biased region" description="Basic and acidic residues" evidence="1">
    <location>
        <begin position="105"/>
        <end position="117"/>
    </location>
</feature>
<dbReference type="Proteomes" id="UP000241690">
    <property type="component" value="Unassembled WGS sequence"/>
</dbReference>
<protein>
    <submittedName>
        <fullName evidence="2">Uncharacterized protein</fullName>
    </submittedName>
</protein>
<evidence type="ECO:0000313" key="3">
    <source>
        <dbReference type="Proteomes" id="UP000241690"/>
    </source>
</evidence>
<dbReference type="RefSeq" id="XP_024780641.1">
    <property type="nucleotide sequence ID" value="XM_024913323.1"/>
</dbReference>
<dbReference type="EMBL" id="KZ679675">
    <property type="protein sequence ID" value="PTB60964.1"/>
    <property type="molecule type" value="Genomic_DNA"/>
</dbReference>
<sequence length="155" mass="17008">MLSYMVNELGIPDILDYKVSLSSNIMPCISGLAPFVAQSTSPRPAASHTLYSRTSSRLPAHSLRSTASVNSLKIAVHKSKQEKKRHPGIISVSDRGPKSSPRGYTRKEGLEHTETDNPHISTTLNSSSIASRILSCMRIFTLSLQTTWFPPILCL</sequence>
<evidence type="ECO:0000256" key="1">
    <source>
        <dbReference type="SAM" id="MobiDB-lite"/>
    </source>
</evidence>